<dbReference type="AlphaFoldDB" id="A0A975QJP9"/>
<reference evidence="1" key="1">
    <citation type="submission" date="2021-05" db="EMBL/GenBank/DDBJ databases">
        <authorList>
            <person name="Kaiqin L."/>
            <person name="Jian G."/>
        </authorList>
    </citation>
    <scope>NUCLEOTIDE SEQUENCE</scope>
    <source>
        <strain evidence="1">HDS5</strain>
    </source>
</reference>
<evidence type="ECO:0000313" key="2">
    <source>
        <dbReference type="Proteomes" id="UP000682416"/>
    </source>
</evidence>
<name>A0A975QJP9_9ACTN</name>
<evidence type="ECO:0000313" key="1">
    <source>
        <dbReference type="EMBL" id="QVJ00350.1"/>
    </source>
</evidence>
<proteinExistence type="predicted"/>
<protein>
    <submittedName>
        <fullName evidence="1">Uncharacterized protein</fullName>
    </submittedName>
</protein>
<organism evidence="1 2">
    <name type="scientific">Nocardiopsis eucommiae</name>
    <dbReference type="NCBI Taxonomy" id="2831970"/>
    <lineage>
        <taxon>Bacteria</taxon>
        <taxon>Bacillati</taxon>
        <taxon>Actinomycetota</taxon>
        <taxon>Actinomycetes</taxon>
        <taxon>Streptosporangiales</taxon>
        <taxon>Nocardiopsidaceae</taxon>
        <taxon>Nocardiopsis</taxon>
    </lineage>
</organism>
<dbReference type="EMBL" id="CP074402">
    <property type="protein sequence ID" value="QVJ00350.1"/>
    <property type="molecule type" value="Genomic_DNA"/>
</dbReference>
<keyword evidence="2" id="KW-1185">Reference proteome</keyword>
<sequence length="64" mass="7111">MTIAAHESVGARLYNDAILMNTLGTVPMRLGNQWRASRKMGRHHQYVLTFVKGDPKEATRAVSG</sequence>
<gene>
    <name evidence="1" type="ORF">KGD82_16445</name>
</gene>
<dbReference type="Proteomes" id="UP000682416">
    <property type="component" value="Chromosome"/>
</dbReference>
<dbReference type="KEGG" id="nec:KGD82_16445"/>
<accession>A0A975QJP9</accession>